<dbReference type="InterPro" id="IPR058548">
    <property type="entry name" value="MlaB-like_STAS"/>
</dbReference>
<sequence length="98" mass="10460">MASKKGEQGSLKLPAVLDLNEATQLHGKLMSLRGKALVIDASAVERAGIQCIQVLLAGAKAWGEDKKPFSIAKVSDAFQKTLQLVGMSADQLQAQEIR</sequence>
<organism evidence="2 3">
    <name type="scientific">Ferirhizobium litorale</name>
    <dbReference type="NCBI Taxonomy" id="2927786"/>
    <lineage>
        <taxon>Bacteria</taxon>
        <taxon>Pseudomonadati</taxon>
        <taxon>Pseudomonadota</taxon>
        <taxon>Alphaproteobacteria</taxon>
        <taxon>Hyphomicrobiales</taxon>
        <taxon>Rhizobiaceae</taxon>
        <taxon>Ferirhizobium</taxon>
    </lineage>
</organism>
<keyword evidence="3" id="KW-1185">Reference proteome</keyword>
<protein>
    <submittedName>
        <fullName evidence="2">STAS domain-containing protein</fullName>
    </submittedName>
</protein>
<dbReference type="InterPro" id="IPR036513">
    <property type="entry name" value="STAS_dom_sf"/>
</dbReference>
<comment type="caution">
    <text evidence="2">The sequence shown here is derived from an EMBL/GenBank/DDBJ whole genome shotgun (WGS) entry which is preliminary data.</text>
</comment>
<reference evidence="2" key="1">
    <citation type="submission" date="2022-03" db="EMBL/GenBank/DDBJ databases">
        <title>Fererhizobium litorale gen. nov., sp. nov., isolated from sandy sediments of the Sea of Japan seashore.</title>
        <authorList>
            <person name="Romanenko L."/>
            <person name="Kurilenko V."/>
            <person name="Otstavnykh N."/>
            <person name="Svetashev V."/>
            <person name="Tekutyeva L."/>
            <person name="Isaeva M."/>
            <person name="Mikhailov V."/>
        </authorList>
    </citation>
    <scope>NUCLEOTIDE SEQUENCE</scope>
    <source>
        <strain evidence="2">KMM 9576</strain>
    </source>
</reference>
<proteinExistence type="predicted"/>
<dbReference type="AlphaFoldDB" id="A0AAE3QCI4"/>
<dbReference type="RefSeq" id="WP_311787707.1">
    <property type="nucleotide sequence ID" value="NZ_JALDYY010000011.1"/>
</dbReference>
<dbReference type="SUPFAM" id="SSF52091">
    <property type="entry name" value="SpoIIaa-like"/>
    <property type="match status" value="1"/>
</dbReference>
<accession>A0AAE3QCI4</accession>
<feature type="domain" description="MlaB-like STAS" evidence="1">
    <location>
        <begin position="11"/>
        <end position="87"/>
    </location>
</feature>
<name>A0AAE3QCI4_9HYPH</name>
<gene>
    <name evidence="2" type="ORF">MRS75_09660</name>
</gene>
<dbReference type="Gene3D" id="3.30.750.24">
    <property type="entry name" value="STAS domain"/>
    <property type="match status" value="1"/>
</dbReference>
<evidence type="ECO:0000313" key="3">
    <source>
        <dbReference type="Proteomes" id="UP001161580"/>
    </source>
</evidence>
<evidence type="ECO:0000259" key="1">
    <source>
        <dbReference type="Pfam" id="PF13466"/>
    </source>
</evidence>
<dbReference type="Proteomes" id="UP001161580">
    <property type="component" value="Unassembled WGS sequence"/>
</dbReference>
<dbReference type="Pfam" id="PF13466">
    <property type="entry name" value="STAS_2"/>
    <property type="match status" value="1"/>
</dbReference>
<dbReference type="EMBL" id="JALDYZ010000004">
    <property type="protein sequence ID" value="MDI7922351.1"/>
    <property type="molecule type" value="Genomic_DNA"/>
</dbReference>
<evidence type="ECO:0000313" key="2">
    <source>
        <dbReference type="EMBL" id="MDI7922351.1"/>
    </source>
</evidence>